<dbReference type="NCBIfam" id="NF033922">
    <property type="entry name" value="opr_porin_1"/>
    <property type="match status" value="1"/>
</dbReference>
<feature type="chain" id="PRO_5043432688" description="Campylo_MOMP domain-containing protein" evidence="1">
    <location>
        <begin position="24"/>
        <end position="386"/>
    </location>
</feature>
<dbReference type="InterPro" id="IPR008439">
    <property type="entry name" value="Campylo_MOMP"/>
</dbReference>
<proteinExistence type="predicted"/>
<dbReference type="NCBIfam" id="NF033923">
    <property type="entry name" value="opr_proin_2"/>
    <property type="match status" value="1"/>
</dbReference>
<dbReference type="Gene3D" id="2.40.160.10">
    <property type="entry name" value="Porin"/>
    <property type="match status" value="1"/>
</dbReference>
<accession>A0AAX2ADS0</accession>
<keyword evidence="1" id="KW-0732">Signal</keyword>
<gene>
    <name evidence="2" type="ORF">CP985_09860</name>
</gene>
<dbReference type="KEGG" id="amyt:AMYT_1934"/>
<reference evidence="2 3" key="1">
    <citation type="submission" date="2017-09" db="EMBL/GenBank/DDBJ databases">
        <title>Genomics of the genus Arcobacter.</title>
        <authorList>
            <person name="Perez-Cataluna A."/>
            <person name="Figueras M.J."/>
            <person name="Salas-Masso N."/>
        </authorList>
    </citation>
    <scope>NUCLEOTIDE SEQUENCE [LARGE SCALE GENOMIC DNA]</scope>
    <source>
        <strain evidence="2 3">CECT 7386</strain>
    </source>
</reference>
<name>A0AAX2ADS0_9BACT</name>
<dbReference type="Pfam" id="PF05538">
    <property type="entry name" value="Campylo_MOMP"/>
    <property type="match status" value="1"/>
</dbReference>
<dbReference type="AlphaFoldDB" id="A0AAX2ADS0"/>
<dbReference type="SUPFAM" id="SSF56935">
    <property type="entry name" value="Porins"/>
    <property type="match status" value="1"/>
</dbReference>
<dbReference type="Proteomes" id="UP000290092">
    <property type="component" value="Unassembled WGS sequence"/>
</dbReference>
<comment type="caution">
    <text evidence="2">The sequence shown here is derived from an EMBL/GenBank/DDBJ whole genome shotgun (WGS) entry which is preliminary data.</text>
</comment>
<dbReference type="InterPro" id="IPR023614">
    <property type="entry name" value="Porin_dom_sf"/>
</dbReference>
<evidence type="ECO:0000256" key="1">
    <source>
        <dbReference type="SAM" id="SignalP"/>
    </source>
</evidence>
<evidence type="ECO:0008006" key="4">
    <source>
        <dbReference type="Google" id="ProtNLM"/>
    </source>
</evidence>
<evidence type="ECO:0000313" key="3">
    <source>
        <dbReference type="Proteomes" id="UP000290092"/>
    </source>
</evidence>
<keyword evidence="3" id="KW-1185">Reference proteome</keyword>
<protein>
    <recommendedName>
        <fullName evidence="4">Campylo_MOMP domain-containing protein</fullName>
    </recommendedName>
</protein>
<sequence length="386" mass="43289">MKTLKISLVTALALSAFSVSLSADTLEEALKNGKVSGDVSITYESRKQDKEISAYYSDTAYSVGSIGLNYKSAQFYNFSVNLGVRGYKTIFEDDKNFRTNHGKGDASERFYKDGKNKSVDFETAYLAYDLENLHIKAGRQFISTEWINKTQDAISLYYDLKNTNIEAIWTNRHGRVYARDYRPMTEVNKGNGGLYKLGITHNLTNSFAIKAYGLTAPSLKDIYGGKITYKSSINEVKFGSMIHYASTNEDEKNVEDSNILELKAFASLGGYTATLGYVQIDKDAAFNHIAGETIIPFEEGDQMFLKDAKTTYAMLSKSFGDVSLTALYGITDYENKYDKDEFNLWVDYKVNKNLTLNLGYALTNEDSKDANTTDLNQLNATLVYSF</sequence>
<evidence type="ECO:0000313" key="2">
    <source>
        <dbReference type="EMBL" id="RXK15189.1"/>
    </source>
</evidence>
<dbReference type="EMBL" id="NXID01000035">
    <property type="protein sequence ID" value="RXK15189.1"/>
    <property type="molecule type" value="Genomic_DNA"/>
</dbReference>
<feature type="signal peptide" evidence="1">
    <location>
        <begin position="1"/>
        <end position="23"/>
    </location>
</feature>
<organism evidence="2 3">
    <name type="scientific">Malaciobacter mytili LMG 24559</name>
    <dbReference type="NCBI Taxonomy" id="1032238"/>
    <lineage>
        <taxon>Bacteria</taxon>
        <taxon>Pseudomonadati</taxon>
        <taxon>Campylobacterota</taxon>
        <taxon>Epsilonproteobacteria</taxon>
        <taxon>Campylobacterales</taxon>
        <taxon>Arcobacteraceae</taxon>
        <taxon>Malaciobacter</taxon>
    </lineage>
</organism>
<dbReference type="RefSeq" id="WP_114842342.1">
    <property type="nucleotide sequence ID" value="NZ_CP031219.1"/>
</dbReference>